<keyword evidence="6" id="KW-1185">Reference proteome</keyword>
<keyword evidence="1 2" id="KW-0193">Cuticle</keyword>
<evidence type="ECO:0000256" key="1">
    <source>
        <dbReference type="ARBA" id="ARBA00022460"/>
    </source>
</evidence>
<gene>
    <name evidence="5" type="ORF">Hamer_G011182</name>
</gene>
<evidence type="ECO:0000313" key="5">
    <source>
        <dbReference type="EMBL" id="KAG7166346.1"/>
    </source>
</evidence>
<comment type="caution">
    <text evidence="5">The sequence shown here is derived from an EMBL/GenBank/DDBJ whole genome shotgun (WGS) entry which is preliminary data.</text>
</comment>
<name>A0A8J5K185_HOMAM</name>
<dbReference type="AlphaFoldDB" id="A0A8J5K185"/>
<feature type="chain" id="PRO_5035149383" evidence="4">
    <location>
        <begin position="25"/>
        <end position="217"/>
    </location>
</feature>
<feature type="signal peptide" evidence="4">
    <location>
        <begin position="1"/>
        <end position="24"/>
    </location>
</feature>
<dbReference type="GO" id="GO:0031012">
    <property type="term" value="C:extracellular matrix"/>
    <property type="evidence" value="ECO:0007669"/>
    <property type="project" value="TreeGrafter"/>
</dbReference>
<protein>
    <submittedName>
        <fullName evidence="5">Pro-resilin-like 27</fullName>
    </submittedName>
</protein>
<dbReference type="EMBL" id="JAHLQT010022636">
    <property type="protein sequence ID" value="KAG7166346.1"/>
    <property type="molecule type" value="Genomic_DNA"/>
</dbReference>
<dbReference type="PANTHER" id="PTHR12236">
    <property type="entry name" value="STRUCTURAL CONTITUENT OF CUTICLE"/>
    <property type="match status" value="1"/>
</dbReference>
<proteinExistence type="predicted"/>
<accession>A0A8J5K185</accession>
<dbReference type="InterPro" id="IPR051217">
    <property type="entry name" value="Insect_Cuticle_Struc_Prot"/>
</dbReference>
<dbReference type="GO" id="GO:0042302">
    <property type="term" value="F:structural constituent of cuticle"/>
    <property type="evidence" value="ECO:0007669"/>
    <property type="project" value="UniProtKB-UniRule"/>
</dbReference>
<keyword evidence="4" id="KW-0732">Signal</keyword>
<feature type="compositionally biased region" description="Basic and acidic residues" evidence="3">
    <location>
        <begin position="139"/>
        <end position="154"/>
    </location>
</feature>
<dbReference type="PANTHER" id="PTHR12236:SF79">
    <property type="entry name" value="CUTICULAR PROTEIN 50CB-RELATED"/>
    <property type="match status" value="1"/>
</dbReference>
<dbReference type="Proteomes" id="UP000747542">
    <property type="component" value="Unassembled WGS sequence"/>
</dbReference>
<evidence type="ECO:0000256" key="3">
    <source>
        <dbReference type="SAM" id="MobiDB-lite"/>
    </source>
</evidence>
<dbReference type="PROSITE" id="PS51155">
    <property type="entry name" value="CHIT_BIND_RR_2"/>
    <property type="match status" value="1"/>
</dbReference>
<organism evidence="5 6">
    <name type="scientific">Homarus americanus</name>
    <name type="common">American lobster</name>
    <dbReference type="NCBI Taxonomy" id="6706"/>
    <lineage>
        <taxon>Eukaryota</taxon>
        <taxon>Metazoa</taxon>
        <taxon>Ecdysozoa</taxon>
        <taxon>Arthropoda</taxon>
        <taxon>Crustacea</taxon>
        <taxon>Multicrustacea</taxon>
        <taxon>Malacostraca</taxon>
        <taxon>Eumalacostraca</taxon>
        <taxon>Eucarida</taxon>
        <taxon>Decapoda</taxon>
        <taxon>Pleocyemata</taxon>
        <taxon>Astacidea</taxon>
        <taxon>Nephropoidea</taxon>
        <taxon>Nephropidae</taxon>
        <taxon>Homarus</taxon>
    </lineage>
</organism>
<evidence type="ECO:0000256" key="2">
    <source>
        <dbReference type="PROSITE-ProRule" id="PRU00497"/>
    </source>
</evidence>
<evidence type="ECO:0000256" key="4">
    <source>
        <dbReference type="SAM" id="SignalP"/>
    </source>
</evidence>
<dbReference type="GO" id="GO:0005615">
    <property type="term" value="C:extracellular space"/>
    <property type="evidence" value="ECO:0007669"/>
    <property type="project" value="TreeGrafter"/>
</dbReference>
<feature type="region of interest" description="Disordered" evidence="3">
    <location>
        <begin position="138"/>
        <end position="160"/>
    </location>
</feature>
<reference evidence="5" key="1">
    <citation type="journal article" date="2021" name="Sci. Adv.">
        <title>The American lobster genome reveals insights on longevity, neural, and immune adaptations.</title>
        <authorList>
            <person name="Polinski J.M."/>
            <person name="Zimin A.V."/>
            <person name="Clark K.F."/>
            <person name="Kohn A.B."/>
            <person name="Sadowski N."/>
            <person name="Timp W."/>
            <person name="Ptitsyn A."/>
            <person name="Khanna P."/>
            <person name="Romanova D.Y."/>
            <person name="Williams P."/>
            <person name="Greenwood S.J."/>
            <person name="Moroz L.L."/>
            <person name="Walt D.R."/>
            <person name="Bodnar A.G."/>
        </authorList>
    </citation>
    <scope>NUCLEOTIDE SEQUENCE</scope>
    <source>
        <strain evidence="5">GMGI-L3</strain>
    </source>
</reference>
<dbReference type="InterPro" id="IPR000618">
    <property type="entry name" value="Insect_cuticle"/>
</dbReference>
<feature type="region of interest" description="Disordered" evidence="3">
    <location>
        <begin position="187"/>
        <end position="217"/>
    </location>
</feature>
<dbReference type="Pfam" id="PF00379">
    <property type="entry name" value="Chitin_bind_4"/>
    <property type="match status" value="1"/>
</dbReference>
<evidence type="ECO:0000313" key="6">
    <source>
        <dbReference type="Proteomes" id="UP000747542"/>
    </source>
</evidence>
<sequence length="217" mass="24613">MTAKAPSGECVVARLVMLLIATDTLVNNVDWGYSTKYYPSMEQVMIEEELKNLSLIEVGRHTAKYITVSSRQMGSQFPRDNTTSNMNTKILILLGVAALAAADSRSRETFSYQAPRAYSDESFESTEAKYNYQWAVSDDPSRNEFNHQEARENDNAEGSYYVHLPDGRVQRVTYRVDGDSGYVAEVNYEGEAQFPESDESREYAPPRRSYFDSNESK</sequence>